<dbReference type="PANTHER" id="PTHR45689">
    <property type="entry name" value="I[[H]] CHANNEL, ISOFORM E"/>
    <property type="match status" value="1"/>
</dbReference>
<name>A0AAW1IZN1_POPJA</name>
<dbReference type="InterPro" id="IPR051413">
    <property type="entry name" value="K/Na_HCN_channel"/>
</dbReference>
<keyword evidence="1" id="KW-1133">Transmembrane helix</keyword>
<evidence type="ECO:0000313" key="3">
    <source>
        <dbReference type="EMBL" id="KAK9695780.1"/>
    </source>
</evidence>
<dbReference type="Gene3D" id="2.60.120.10">
    <property type="entry name" value="Jelly Rolls"/>
    <property type="match status" value="1"/>
</dbReference>
<organism evidence="3 4">
    <name type="scientific">Popillia japonica</name>
    <name type="common">Japanese beetle</name>
    <dbReference type="NCBI Taxonomy" id="7064"/>
    <lineage>
        <taxon>Eukaryota</taxon>
        <taxon>Metazoa</taxon>
        <taxon>Ecdysozoa</taxon>
        <taxon>Arthropoda</taxon>
        <taxon>Hexapoda</taxon>
        <taxon>Insecta</taxon>
        <taxon>Pterygota</taxon>
        <taxon>Neoptera</taxon>
        <taxon>Endopterygota</taxon>
        <taxon>Coleoptera</taxon>
        <taxon>Polyphaga</taxon>
        <taxon>Scarabaeiformia</taxon>
        <taxon>Scarabaeidae</taxon>
        <taxon>Rutelinae</taxon>
        <taxon>Popillia</taxon>
    </lineage>
</organism>
<dbReference type="GO" id="GO:0005249">
    <property type="term" value="F:voltage-gated potassium channel activity"/>
    <property type="evidence" value="ECO:0007669"/>
    <property type="project" value="TreeGrafter"/>
</dbReference>
<dbReference type="PANTHER" id="PTHR45689:SF14">
    <property type="entry name" value="CYCLIC NUCLEOTIDE-GATED CATION CHANNEL SUBUNIT A-LIKE PROTEIN"/>
    <property type="match status" value="1"/>
</dbReference>
<gene>
    <name evidence="3" type="ORF">QE152_g32323</name>
</gene>
<dbReference type="PROSITE" id="PS50042">
    <property type="entry name" value="CNMP_BINDING_3"/>
    <property type="match status" value="1"/>
</dbReference>
<keyword evidence="4" id="KW-1185">Reference proteome</keyword>
<dbReference type="AlphaFoldDB" id="A0AAW1IZN1"/>
<dbReference type="GO" id="GO:0035725">
    <property type="term" value="P:sodium ion transmembrane transport"/>
    <property type="evidence" value="ECO:0007669"/>
    <property type="project" value="TreeGrafter"/>
</dbReference>
<feature type="transmembrane region" description="Helical" evidence="1">
    <location>
        <begin position="97"/>
        <end position="116"/>
    </location>
</feature>
<keyword evidence="1" id="KW-0472">Membrane</keyword>
<dbReference type="Gene3D" id="1.10.287.70">
    <property type="match status" value="1"/>
</dbReference>
<evidence type="ECO:0000313" key="4">
    <source>
        <dbReference type="Proteomes" id="UP001458880"/>
    </source>
</evidence>
<sequence>MMANTGDKTDKKKVTKKLLNDMKHACKLPQEEDILVKYIDSGYCVDLRRRIRRWLMVSESNPRSKMYLKSSFAIRREKELHLQEHYYMIHPFSQMRFCWEGLMIIVLFTALLIIPIHMSRRDYESQVLVRLLFDLVYIIDIIITLNTGYQNTSTKKIVMNRKQVAINYLTSWFALDLLTCLNVEVFVYYVFQKKKVSFSVRVPTIFKLGRIITLLKYMNRYRDYRQFSLYKFKMFSMALIYFVILVWATSALYLVKIKDGVTFLYCCYEITQLFFLISHGYSDQSVSIRVLCFEIVCTLMGVVLQLIFFAQLLQTMSRYNASSNKYHEMVQQLRDYMNTKDLPSKMVQRVMQYFDFRFQKNYFKEEEILGTLSQKLIQEINVHSCESLIANVHIFKNMPTSVVLKMTSVMKQEIFLPNDVIVQANTIGDCMYFISSGTVAVYTPSGKEVCHLTDGTNFGEVSLIMEHATRVATIVAVDYCDLLLLSRKDFRVAIEPYPDLLQRTMRIARQRMKDIMLSEHYRNRPDEYFDFSTPEGIADFIAKMYEI</sequence>
<feature type="domain" description="Cyclic nucleotide-binding" evidence="2">
    <location>
        <begin position="394"/>
        <end position="511"/>
    </location>
</feature>
<dbReference type="CDD" id="cd00038">
    <property type="entry name" value="CAP_ED"/>
    <property type="match status" value="1"/>
</dbReference>
<proteinExistence type="predicted"/>
<dbReference type="InterPro" id="IPR018490">
    <property type="entry name" value="cNMP-bd_dom_sf"/>
</dbReference>
<dbReference type="SUPFAM" id="SSF51206">
    <property type="entry name" value="cAMP-binding domain-like"/>
    <property type="match status" value="1"/>
</dbReference>
<dbReference type="SUPFAM" id="SSF81324">
    <property type="entry name" value="Voltage-gated potassium channels"/>
    <property type="match status" value="1"/>
</dbReference>
<comment type="caution">
    <text evidence="3">The sequence shown here is derived from an EMBL/GenBank/DDBJ whole genome shotgun (WGS) entry which is preliminary data.</text>
</comment>
<accession>A0AAW1IZN1</accession>
<feature type="transmembrane region" description="Helical" evidence="1">
    <location>
        <begin position="235"/>
        <end position="255"/>
    </location>
</feature>
<dbReference type="Gene3D" id="1.10.287.630">
    <property type="entry name" value="Helix hairpin bin"/>
    <property type="match status" value="1"/>
</dbReference>
<feature type="transmembrane region" description="Helical" evidence="1">
    <location>
        <begin position="128"/>
        <end position="149"/>
    </location>
</feature>
<evidence type="ECO:0000259" key="2">
    <source>
        <dbReference type="PROSITE" id="PS50042"/>
    </source>
</evidence>
<dbReference type="EMBL" id="JASPKY010000470">
    <property type="protein sequence ID" value="KAK9695780.1"/>
    <property type="molecule type" value="Genomic_DNA"/>
</dbReference>
<dbReference type="Pfam" id="PF00027">
    <property type="entry name" value="cNMP_binding"/>
    <property type="match status" value="1"/>
</dbReference>
<dbReference type="InterPro" id="IPR014710">
    <property type="entry name" value="RmlC-like_jellyroll"/>
</dbReference>
<dbReference type="InterPro" id="IPR000595">
    <property type="entry name" value="cNMP-bd_dom"/>
</dbReference>
<dbReference type="SMART" id="SM00100">
    <property type="entry name" value="cNMP"/>
    <property type="match status" value="1"/>
</dbReference>
<evidence type="ECO:0000256" key="1">
    <source>
        <dbReference type="SAM" id="Phobius"/>
    </source>
</evidence>
<feature type="transmembrane region" description="Helical" evidence="1">
    <location>
        <begin position="290"/>
        <end position="313"/>
    </location>
</feature>
<feature type="transmembrane region" description="Helical" evidence="1">
    <location>
        <begin position="261"/>
        <end position="278"/>
    </location>
</feature>
<keyword evidence="1" id="KW-0812">Transmembrane</keyword>
<dbReference type="GO" id="GO:0098855">
    <property type="term" value="C:HCN channel complex"/>
    <property type="evidence" value="ECO:0007669"/>
    <property type="project" value="TreeGrafter"/>
</dbReference>
<feature type="transmembrane region" description="Helical" evidence="1">
    <location>
        <begin position="169"/>
        <end position="190"/>
    </location>
</feature>
<dbReference type="GO" id="GO:0003254">
    <property type="term" value="P:regulation of membrane depolarization"/>
    <property type="evidence" value="ECO:0007669"/>
    <property type="project" value="TreeGrafter"/>
</dbReference>
<reference evidence="3 4" key="1">
    <citation type="journal article" date="2024" name="BMC Genomics">
        <title>De novo assembly and annotation of Popillia japonica's genome with initial clues to its potential as an invasive pest.</title>
        <authorList>
            <person name="Cucini C."/>
            <person name="Boschi S."/>
            <person name="Funari R."/>
            <person name="Cardaioli E."/>
            <person name="Iannotti N."/>
            <person name="Marturano G."/>
            <person name="Paoli F."/>
            <person name="Bruttini M."/>
            <person name="Carapelli A."/>
            <person name="Frati F."/>
            <person name="Nardi F."/>
        </authorList>
    </citation>
    <scope>NUCLEOTIDE SEQUENCE [LARGE SCALE GENOMIC DNA]</scope>
    <source>
        <strain evidence="3">DMR45628</strain>
    </source>
</reference>
<protein>
    <submittedName>
        <fullName evidence="3">Cyclic nucleotide-binding domain</fullName>
    </submittedName>
</protein>
<dbReference type="Proteomes" id="UP001458880">
    <property type="component" value="Unassembled WGS sequence"/>
</dbReference>